<dbReference type="Gene3D" id="3.40.50.80">
    <property type="entry name" value="Nucleotide-binding domain of ferredoxin-NADP reductase (FNR) module"/>
    <property type="match status" value="1"/>
</dbReference>
<keyword evidence="12" id="KW-0406">Ion transport</keyword>
<evidence type="ECO:0000256" key="9">
    <source>
        <dbReference type="ARBA" id="ARBA00022982"/>
    </source>
</evidence>
<comment type="subcellular location">
    <subcellularLocation>
        <location evidence="1">Cell membrane</location>
        <topology evidence="1">Multi-pass membrane protein</topology>
    </subcellularLocation>
</comment>
<dbReference type="PANTHER" id="PTHR32361:SF9">
    <property type="entry name" value="FERRIC REDUCTASE TRANSMEMBRANE COMPONENT 3-RELATED"/>
    <property type="match status" value="1"/>
</dbReference>
<evidence type="ECO:0000256" key="11">
    <source>
        <dbReference type="ARBA" id="ARBA00023002"/>
    </source>
</evidence>
<evidence type="ECO:0000256" key="2">
    <source>
        <dbReference type="ARBA" id="ARBA00006278"/>
    </source>
</evidence>
<evidence type="ECO:0000313" key="20">
    <source>
        <dbReference type="Proteomes" id="UP000095085"/>
    </source>
</evidence>
<dbReference type="Pfam" id="PF08022">
    <property type="entry name" value="FAD_binding_8"/>
    <property type="match status" value="1"/>
</dbReference>
<comment type="similarity">
    <text evidence="2">Belongs to the ferric reductase (FRE) family.</text>
</comment>
<accession>A0A1E4RNZ9</accession>
<evidence type="ECO:0000256" key="10">
    <source>
        <dbReference type="ARBA" id="ARBA00022989"/>
    </source>
</evidence>
<dbReference type="EC" id="1.16.1.9" evidence="3"/>
<dbReference type="OrthoDB" id="4494341at2759"/>
<dbReference type="InterPro" id="IPR017938">
    <property type="entry name" value="Riboflavin_synthase-like_b-brl"/>
</dbReference>
<dbReference type="InterPro" id="IPR013121">
    <property type="entry name" value="Fe_red_NAD-bd_6"/>
</dbReference>
<feature type="transmembrane region" description="Helical" evidence="16">
    <location>
        <begin position="400"/>
        <end position="419"/>
    </location>
</feature>
<dbReference type="SUPFAM" id="SSF52343">
    <property type="entry name" value="Ferredoxin reductase-like, C-terminal NADP-linked domain"/>
    <property type="match status" value="1"/>
</dbReference>
<feature type="signal peptide" evidence="17">
    <location>
        <begin position="1"/>
        <end position="18"/>
    </location>
</feature>
<keyword evidence="6" id="KW-0285">Flavoprotein</keyword>
<evidence type="ECO:0000256" key="7">
    <source>
        <dbReference type="ARBA" id="ARBA00022692"/>
    </source>
</evidence>
<evidence type="ECO:0000313" key="19">
    <source>
        <dbReference type="EMBL" id="ODV68966.1"/>
    </source>
</evidence>
<dbReference type="EMBL" id="KV454539">
    <property type="protein sequence ID" value="ODV68966.1"/>
    <property type="molecule type" value="Genomic_DNA"/>
</dbReference>
<dbReference type="InterPro" id="IPR017927">
    <property type="entry name" value="FAD-bd_FR_type"/>
</dbReference>
<evidence type="ECO:0000256" key="4">
    <source>
        <dbReference type="ARBA" id="ARBA00022448"/>
    </source>
</evidence>
<dbReference type="PANTHER" id="PTHR32361">
    <property type="entry name" value="FERRIC/CUPRIC REDUCTASE TRANSMEMBRANE COMPONENT"/>
    <property type="match status" value="1"/>
</dbReference>
<feature type="transmembrane region" description="Helical" evidence="16">
    <location>
        <begin position="348"/>
        <end position="370"/>
    </location>
</feature>
<gene>
    <name evidence="19" type="ORF">HYPBUDRAFT_147489</name>
</gene>
<keyword evidence="9" id="KW-0249">Electron transport</keyword>
<feature type="transmembrane region" description="Helical" evidence="16">
    <location>
        <begin position="271"/>
        <end position="293"/>
    </location>
</feature>
<feature type="transmembrane region" description="Helical" evidence="16">
    <location>
        <begin position="314"/>
        <end position="333"/>
    </location>
</feature>
<dbReference type="SFLD" id="SFLDS00052">
    <property type="entry name" value="Ferric_Reductase_Domain"/>
    <property type="match status" value="1"/>
</dbReference>
<dbReference type="Pfam" id="PF01794">
    <property type="entry name" value="Ferric_reduct"/>
    <property type="match status" value="1"/>
</dbReference>
<keyword evidence="8" id="KW-0274">FAD</keyword>
<keyword evidence="10 16" id="KW-1133">Transmembrane helix</keyword>
<evidence type="ECO:0000256" key="14">
    <source>
        <dbReference type="ARBA" id="ARBA00023180"/>
    </source>
</evidence>
<dbReference type="Proteomes" id="UP000095085">
    <property type="component" value="Unassembled WGS sequence"/>
</dbReference>
<dbReference type="STRING" id="984485.A0A1E4RNZ9"/>
<dbReference type="Pfam" id="PF08030">
    <property type="entry name" value="NAD_binding_6"/>
    <property type="match status" value="1"/>
</dbReference>
<dbReference type="RefSeq" id="XP_020078033.1">
    <property type="nucleotide sequence ID" value="XM_020220058.1"/>
</dbReference>
<evidence type="ECO:0000256" key="8">
    <source>
        <dbReference type="ARBA" id="ARBA00022827"/>
    </source>
</evidence>
<dbReference type="GO" id="GO:0006879">
    <property type="term" value="P:intracellular iron ion homeostasis"/>
    <property type="evidence" value="ECO:0007669"/>
    <property type="project" value="TreeGrafter"/>
</dbReference>
<dbReference type="GO" id="GO:0052851">
    <property type="term" value="F:ferric-chelate reductase (NADPH) activity"/>
    <property type="evidence" value="ECO:0007669"/>
    <property type="project" value="UniProtKB-EC"/>
</dbReference>
<evidence type="ECO:0000256" key="6">
    <source>
        <dbReference type="ARBA" id="ARBA00022630"/>
    </source>
</evidence>
<keyword evidence="20" id="KW-1185">Reference proteome</keyword>
<name>A0A1E4RNZ9_9ASCO</name>
<feature type="domain" description="FAD-binding FR-type" evidence="18">
    <location>
        <begin position="417"/>
        <end position="530"/>
    </location>
</feature>
<dbReference type="CDD" id="cd06186">
    <property type="entry name" value="NOX_Duox_like_FAD_NADP"/>
    <property type="match status" value="1"/>
</dbReference>
<evidence type="ECO:0000256" key="3">
    <source>
        <dbReference type="ARBA" id="ARBA00012668"/>
    </source>
</evidence>
<organism evidence="19 20">
    <name type="scientific">Hyphopichia burtonii NRRL Y-1933</name>
    <dbReference type="NCBI Taxonomy" id="984485"/>
    <lineage>
        <taxon>Eukaryota</taxon>
        <taxon>Fungi</taxon>
        <taxon>Dikarya</taxon>
        <taxon>Ascomycota</taxon>
        <taxon>Saccharomycotina</taxon>
        <taxon>Pichiomycetes</taxon>
        <taxon>Debaryomycetaceae</taxon>
        <taxon>Hyphopichia</taxon>
    </lineage>
</organism>
<evidence type="ECO:0000256" key="1">
    <source>
        <dbReference type="ARBA" id="ARBA00004651"/>
    </source>
</evidence>
<keyword evidence="7 16" id="KW-0812">Transmembrane</keyword>
<evidence type="ECO:0000256" key="12">
    <source>
        <dbReference type="ARBA" id="ARBA00023065"/>
    </source>
</evidence>
<evidence type="ECO:0000256" key="17">
    <source>
        <dbReference type="SAM" id="SignalP"/>
    </source>
</evidence>
<feature type="chain" id="PRO_5009162419" description="ferric-chelate reductase (NADPH)" evidence="17">
    <location>
        <begin position="19"/>
        <end position="725"/>
    </location>
</feature>
<dbReference type="PROSITE" id="PS51384">
    <property type="entry name" value="FAD_FR"/>
    <property type="match status" value="1"/>
</dbReference>
<keyword evidence="14" id="KW-0325">Glycoprotein</keyword>
<dbReference type="SFLD" id="SFLDG01168">
    <property type="entry name" value="Ferric_reductase_subgroup_(FRE"/>
    <property type="match status" value="1"/>
</dbReference>
<dbReference type="InterPro" id="IPR039261">
    <property type="entry name" value="FNR_nucleotide-bd"/>
</dbReference>
<evidence type="ECO:0000256" key="16">
    <source>
        <dbReference type="SAM" id="Phobius"/>
    </source>
</evidence>
<dbReference type="AlphaFoldDB" id="A0A1E4RNZ9"/>
<keyword evidence="5" id="KW-1003">Cell membrane</keyword>
<reference evidence="20" key="1">
    <citation type="submission" date="2016-05" db="EMBL/GenBank/DDBJ databases">
        <title>Comparative genomics of biotechnologically important yeasts.</title>
        <authorList>
            <consortium name="DOE Joint Genome Institute"/>
            <person name="Riley R."/>
            <person name="Haridas S."/>
            <person name="Wolfe K.H."/>
            <person name="Lopes M.R."/>
            <person name="Hittinger C.T."/>
            <person name="Goker M."/>
            <person name="Salamov A."/>
            <person name="Wisecaver J."/>
            <person name="Long T.M."/>
            <person name="Aerts A.L."/>
            <person name="Barry K."/>
            <person name="Choi C."/>
            <person name="Clum A."/>
            <person name="Coughlan A.Y."/>
            <person name="Deshpande S."/>
            <person name="Douglass A.P."/>
            <person name="Hanson S.J."/>
            <person name="Klenk H.-P."/>
            <person name="Labutti K."/>
            <person name="Lapidus A."/>
            <person name="Lindquist E."/>
            <person name="Lipzen A."/>
            <person name="Meier-Kolthoff J.P."/>
            <person name="Ohm R.A."/>
            <person name="Otillar R.P."/>
            <person name="Pangilinan J."/>
            <person name="Peng Y."/>
            <person name="Rokas A."/>
            <person name="Rosa C.A."/>
            <person name="Scheuner C."/>
            <person name="Sibirny A.A."/>
            <person name="Slot J.C."/>
            <person name="Stielow J.B."/>
            <person name="Sun H."/>
            <person name="Kurtzman C.P."/>
            <person name="Blackwell M."/>
            <person name="Grigoriev I.V."/>
            <person name="Jeffries T.W."/>
        </authorList>
    </citation>
    <scope>NUCLEOTIDE SEQUENCE [LARGE SCALE GENOMIC DNA]</scope>
    <source>
        <strain evidence="20">NRRL Y-1933</strain>
    </source>
</reference>
<dbReference type="GO" id="GO:0015677">
    <property type="term" value="P:copper ion import"/>
    <property type="evidence" value="ECO:0007669"/>
    <property type="project" value="TreeGrafter"/>
</dbReference>
<evidence type="ECO:0000256" key="15">
    <source>
        <dbReference type="ARBA" id="ARBA00048483"/>
    </source>
</evidence>
<keyword evidence="13 16" id="KW-0472">Membrane</keyword>
<evidence type="ECO:0000259" key="18">
    <source>
        <dbReference type="PROSITE" id="PS51384"/>
    </source>
</evidence>
<keyword evidence="17" id="KW-0732">Signal</keyword>
<protein>
    <recommendedName>
        <fullName evidence="3">ferric-chelate reductase (NADPH)</fullName>
        <ecNumber evidence="3">1.16.1.9</ecNumber>
    </recommendedName>
</protein>
<dbReference type="GeneID" id="30994608"/>
<keyword evidence="4" id="KW-0813">Transport</keyword>
<evidence type="ECO:0000256" key="13">
    <source>
        <dbReference type="ARBA" id="ARBA00023136"/>
    </source>
</evidence>
<dbReference type="InterPro" id="IPR013130">
    <property type="entry name" value="Fe3_Rdtase_TM_dom"/>
</dbReference>
<feature type="transmembrane region" description="Helical" evidence="16">
    <location>
        <begin position="377"/>
        <end position="394"/>
    </location>
</feature>
<dbReference type="InterPro" id="IPR013112">
    <property type="entry name" value="FAD-bd_8"/>
</dbReference>
<evidence type="ECO:0000256" key="5">
    <source>
        <dbReference type="ARBA" id="ARBA00022475"/>
    </source>
</evidence>
<keyword evidence="11" id="KW-0560">Oxidoreductase</keyword>
<proteinExistence type="inferred from homology"/>
<dbReference type="SUPFAM" id="SSF63380">
    <property type="entry name" value="Riboflavin synthase domain-like"/>
    <property type="match status" value="1"/>
</dbReference>
<dbReference type="GO" id="GO:0006826">
    <property type="term" value="P:iron ion transport"/>
    <property type="evidence" value="ECO:0007669"/>
    <property type="project" value="TreeGrafter"/>
</dbReference>
<feature type="transmembrane region" description="Helical" evidence="16">
    <location>
        <begin position="233"/>
        <end position="251"/>
    </location>
</feature>
<dbReference type="InterPro" id="IPR051410">
    <property type="entry name" value="Ferric/Cupric_Reductase"/>
</dbReference>
<comment type="catalytic activity">
    <reaction evidence="15">
        <text>2 a Fe(II)-siderophore + NADP(+) + H(+) = 2 a Fe(III)-siderophore + NADPH</text>
        <dbReference type="Rhea" id="RHEA:28795"/>
        <dbReference type="Rhea" id="RHEA-COMP:11342"/>
        <dbReference type="Rhea" id="RHEA-COMP:11344"/>
        <dbReference type="ChEBI" id="CHEBI:15378"/>
        <dbReference type="ChEBI" id="CHEBI:29033"/>
        <dbReference type="ChEBI" id="CHEBI:29034"/>
        <dbReference type="ChEBI" id="CHEBI:57783"/>
        <dbReference type="ChEBI" id="CHEBI:58349"/>
        <dbReference type="EC" id="1.16.1.9"/>
    </reaction>
</comment>
<sequence>MKILHFAVFSFLVVASNAAMVMPTNYSEFDIAFYTCNGMIPYTATVCETKKKSLDTYCLCAQDSGFGTMSECLVKGYDNKPDIINGFIKTCKLVGIEMDQKSFYQNYTRTQKLLKDTSKIENFNKTKLIDYPVLLDFSHFKVYSDSYRFFLNNYNLSLWFGSALLAYWCIVLVIAAIVNWTIRFFPNITQKFNGPISHLYRRYITLSAAIHKKKSNHHHLGIFSLLVPSRMETVICTGFLAVVVATLSAQMKRVDGGSVMYVNKYGELARYLGDRTGIVISYAVPLLVLFAGRNNFLQWVTRWNFATFITYHRWVSRIVVLVVFIHAISFSIADHFAGKYPSRYSKPFMIWAMVAACCGGFILVQGLLFFRRRSYETFLIFHILFALFFIVGAYEHTVELGYAAFYWACIAIWAFDRAIRIFRILSFGAPKATVTILADETLRIVVPKPSYWKSIPGGHAFIHFLRPSCFWQSHPFTFTDSTTNKDAIVLYVKIKGGVTHGVFKYLLKQPGKTGRIRVCIEGPYGEPSGARHYKNSVFIAGGNGIPGIYSEAVDLSRKQIDRQSVKLIWIIREWKSLSWFYDELRRLNETKIDTTIFITKPDLMNGLEYFGNITTNGDNSSNEYEKKQYNEENYKEVEASSNDEDINPNSVIHSIKTELSHITFKEGRPNIGEIVTSEVSETDGSIAFVTCGHPVMVDDIRYSVIQNFENTKYRVEYFEQLQTWA</sequence>
<dbReference type="GO" id="GO:0005886">
    <property type="term" value="C:plasma membrane"/>
    <property type="evidence" value="ECO:0007669"/>
    <property type="project" value="UniProtKB-SubCell"/>
</dbReference>
<feature type="transmembrane region" description="Helical" evidence="16">
    <location>
        <begin position="158"/>
        <end position="182"/>
    </location>
</feature>